<keyword evidence="3" id="KW-0274">FAD</keyword>
<dbReference type="Proteomes" id="UP000688137">
    <property type="component" value="Unassembled WGS sequence"/>
</dbReference>
<dbReference type="PANTHER" id="PTHR43104:SF2">
    <property type="entry name" value="L-2-HYDROXYGLUTARATE DEHYDROGENASE, MITOCHONDRIAL"/>
    <property type="match status" value="1"/>
</dbReference>
<organism evidence="9 10">
    <name type="scientific">Paramecium primaurelia</name>
    <dbReference type="NCBI Taxonomy" id="5886"/>
    <lineage>
        <taxon>Eukaryota</taxon>
        <taxon>Sar</taxon>
        <taxon>Alveolata</taxon>
        <taxon>Ciliophora</taxon>
        <taxon>Intramacronucleata</taxon>
        <taxon>Oligohymenophorea</taxon>
        <taxon>Peniculida</taxon>
        <taxon>Parameciidae</taxon>
        <taxon>Paramecium</taxon>
    </lineage>
</organism>
<comment type="cofactor">
    <cofactor evidence="1">
        <name>FAD</name>
        <dbReference type="ChEBI" id="CHEBI:57692"/>
    </cofactor>
</comment>
<comment type="catalytic activity">
    <reaction evidence="5">
        <text>(S)-2-hydroxyglutarate + A = 2-oxoglutarate + AH2</text>
        <dbReference type="Rhea" id="RHEA:21252"/>
        <dbReference type="ChEBI" id="CHEBI:13193"/>
        <dbReference type="ChEBI" id="CHEBI:16782"/>
        <dbReference type="ChEBI" id="CHEBI:16810"/>
        <dbReference type="ChEBI" id="CHEBI:17499"/>
        <dbReference type="EC" id="1.1.99.2"/>
    </reaction>
</comment>
<evidence type="ECO:0000256" key="2">
    <source>
        <dbReference type="ARBA" id="ARBA00022630"/>
    </source>
</evidence>
<comment type="caution">
    <text evidence="9">The sequence shown here is derived from an EMBL/GenBank/DDBJ whole genome shotgun (WGS) entry which is preliminary data.</text>
</comment>
<dbReference type="EMBL" id="CAJJDM010000070">
    <property type="protein sequence ID" value="CAD8082146.1"/>
    <property type="molecule type" value="Genomic_DNA"/>
</dbReference>
<dbReference type="PANTHER" id="PTHR43104">
    <property type="entry name" value="L-2-HYDROXYGLUTARATE DEHYDROGENASE, MITOCHONDRIAL"/>
    <property type="match status" value="1"/>
</dbReference>
<evidence type="ECO:0000259" key="8">
    <source>
        <dbReference type="Pfam" id="PF01266"/>
    </source>
</evidence>
<dbReference type="GO" id="GO:0047545">
    <property type="term" value="F:(S)-2-hydroxyglutarate dehydrogenase activity"/>
    <property type="evidence" value="ECO:0007669"/>
    <property type="project" value="UniProtKB-EC"/>
</dbReference>
<evidence type="ECO:0000256" key="6">
    <source>
        <dbReference type="ARBA" id="ARBA00038878"/>
    </source>
</evidence>
<keyword evidence="2" id="KW-0285">Flavoprotein</keyword>
<evidence type="ECO:0000256" key="3">
    <source>
        <dbReference type="ARBA" id="ARBA00022827"/>
    </source>
</evidence>
<dbReference type="EC" id="1.1.99.2" evidence="6"/>
<dbReference type="InterPro" id="IPR006076">
    <property type="entry name" value="FAD-dep_OxRdtase"/>
</dbReference>
<dbReference type="OMA" id="GVHFTRM"/>
<proteinExistence type="predicted"/>
<reference evidence="9" key="1">
    <citation type="submission" date="2021-01" db="EMBL/GenBank/DDBJ databases">
        <authorList>
            <consortium name="Genoscope - CEA"/>
            <person name="William W."/>
        </authorList>
    </citation>
    <scope>NUCLEOTIDE SEQUENCE</scope>
</reference>
<gene>
    <name evidence="9" type="ORF">PPRIM_AZ9-3.1.T0670108</name>
</gene>
<evidence type="ECO:0000256" key="7">
    <source>
        <dbReference type="ARBA" id="ARBA00041137"/>
    </source>
</evidence>
<name>A0A8S1MXE5_PARPR</name>
<feature type="domain" description="FAD dependent oxidoreductase" evidence="8">
    <location>
        <begin position="5"/>
        <end position="414"/>
    </location>
</feature>
<evidence type="ECO:0000256" key="5">
    <source>
        <dbReference type="ARBA" id="ARBA00036066"/>
    </source>
</evidence>
<keyword evidence="10" id="KW-1185">Reference proteome</keyword>
<evidence type="ECO:0000256" key="4">
    <source>
        <dbReference type="ARBA" id="ARBA00023002"/>
    </source>
</evidence>
<sequence length="422" mass="48308">MISFDIAVIGGGVVGGMLTRSLSARYPNHKIGLFEKESGLGLHTSTRNSAVLHAGFYYASNTVKASLCKEGNKTLTQYCLDHKVNIRKTGKFLVARNSAENERLAQIKKQGDINGVELELMEVDRALKIEKYLKVNDKNFQFLYSPTTSVADNKGLMKSIHEDLNQCKNVQVFTNHKYTDLIENKDQQTTFNVLKMSNQKQLVQAKYFVNAGGLYADVIAKQFNFCKKYVIWPFKGSYLINNRPIPEANAIIYPVPPLAGNYFLGIHTTITTDGHLKIGPSIFPALWREQYNWKDNFVFSEFSEILSLNVKNVISKDMKFYAQSLLNELKKINKTYMIKEAKKLTTQLDQIPENQLHEYFDRGKPGIRSQLFDTEKRKMEQDFIFEHDKNSFHLLNVASPGWTCSIPMSEYICDIIQKNNYI</sequence>
<protein>
    <recommendedName>
        <fullName evidence="7">L-2-hydroxyglutarate dehydrogenase, mitochondrial</fullName>
        <ecNumber evidence="6">1.1.99.2</ecNumber>
    </recommendedName>
</protein>
<evidence type="ECO:0000256" key="1">
    <source>
        <dbReference type="ARBA" id="ARBA00001974"/>
    </source>
</evidence>
<evidence type="ECO:0000313" key="10">
    <source>
        <dbReference type="Proteomes" id="UP000688137"/>
    </source>
</evidence>
<evidence type="ECO:0000313" key="9">
    <source>
        <dbReference type="EMBL" id="CAD8082146.1"/>
    </source>
</evidence>
<keyword evidence="4" id="KW-0560">Oxidoreductase</keyword>
<dbReference type="Pfam" id="PF01266">
    <property type="entry name" value="DAO"/>
    <property type="match status" value="1"/>
</dbReference>
<dbReference type="AlphaFoldDB" id="A0A8S1MXE5"/>
<accession>A0A8S1MXE5</accession>